<dbReference type="SUPFAM" id="SSF48179">
    <property type="entry name" value="6-phosphogluconate dehydrogenase C-terminal domain-like"/>
    <property type="match status" value="1"/>
</dbReference>
<keyword evidence="1 6" id="KW-0560">Oxidoreductase</keyword>
<comment type="caution">
    <text evidence="6">The sequence shown here is derived from an EMBL/GenBank/DDBJ whole genome shotgun (WGS) entry which is preliminary data.</text>
</comment>
<reference evidence="6" key="2">
    <citation type="journal article" date="2021" name="PeerJ">
        <title>Extensive microbial diversity within the chicken gut microbiome revealed by metagenomics and culture.</title>
        <authorList>
            <person name="Gilroy R."/>
            <person name="Ravi A."/>
            <person name="Getino M."/>
            <person name="Pursley I."/>
            <person name="Horton D.L."/>
            <person name="Alikhan N.F."/>
            <person name="Baker D."/>
            <person name="Gharbi K."/>
            <person name="Hall N."/>
            <person name="Watson M."/>
            <person name="Adriaenssens E.M."/>
            <person name="Foster-Nyarko E."/>
            <person name="Jarju S."/>
            <person name="Secka A."/>
            <person name="Antonio M."/>
            <person name="Oren A."/>
            <person name="Chaudhuri R.R."/>
            <person name="La Ragione R."/>
            <person name="Hildebrand F."/>
            <person name="Pallen M.J."/>
        </authorList>
    </citation>
    <scope>NUCLEOTIDE SEQUENCE</scope>
    <source>
        <strain evidence="6">1748</strain>
    </source>
</reference>
<evidence type="ECO:0000259" key="5">
    <source>
        <dbReference type="Pfam" id="PF08125"/>
    </source>
</evidence>
<dbReference type="AlphaFoldDB" id="A0A9D9DA32"/>
<dbReference type="Pfam" id="PF01232">
    <property type="entry name" value="Mannitol_dh"/>
    <property type="match status" value="1"/>
</dbReference>
<dbReference type="EMBL" id="JADING010000120">
    <property type="protein sequence ID" value="MBO8414642.1"/>
    <property type="molecule type" value="Genomic_DNA"/>
</dbReference>
<feature type="domain" description="Mannitol dehydrogenase C-terminal" evidence="5">
    <location>
        <begin position="279"/>
        <end position="477"/>
    </location>
</feature>
<gene>
    <name evidence="6" type="ORF">IAC78_04150</name>
</gene>
<dbReference type="GO" id="GO:0005829">
    <property type="term" value="C:cytosol"/>
    <property type="evidence" value="ECO:0007669"/>
    <property type="project" value="TreeGrafter"/>
</dbReference>
<dbReference type="Gene3D" id="3.40.50.720">
    <property type="entry name" value="NAD(P)-binding Rossmann-like Domain"/>
    <property type="match status" value="1"/>
</dbReference>
<feature type="domain" description="Mannitol dehydrogenase N-terminal" evidence="4">
    <location>
        <begin position="20"/>
        <end position="248"/>
    </location>
</feature>
<dbReference type="SUPFAM" id="SSF51735">
    <property type="entry name" value="NAD(P)-binding Rossmann-fold domains"/>
    <property type="match status" value="1"/>
</dbReference>
<reference evidence="6" key="1">
    <citation type="submission" date="2020-10" db="EMBL/GenBank/DDBJ databases">
        <authorList>
            <person name="Gilroy R."/>
        </authorList>
    </citation>
    <scope>NUCLEOTIDE SEQUENCE</scope>
    <source>
        <strain evidence="6">1748</strain>
    </source>
</reference>
<comment type="catalytic activity">
    <reaction evidence="3">
        <text>D-mannitol 1-phosphate + NAD(+) = beta-D-fructose 6-phosphate + NADH + H(+)</text>
        <dbReference type="Rhea" id="RHEA:19661"/>
        <dbReference type="ChEBI" id="CHEBI:15378"/>
        <dbReference type="ChEBI" id="CHEBI:57540"/>
        <dbReference type="ChEBI" id="CHEBI:57634"/>
        <dbReference type="ChEBI" id="CHEBI:57945"/>
        <dbReference type="ChEBI" id="CHEBI:61381"/>
        <dbReference type="EC" id="1.1.1.17"/>
    </reaction>
</comment>
<dbReference type="InterPro" id="IPR013118">
    <property type="entry name" value="Mannitol_DH_C"/>
</dbReference>
<accession>A0A9D9DA32</accession>
<dbReference type="InterPro" id="IPR013328">
    <property type="entry name" value="6PGD_dom2"/>
</dbReference>
<dbReference type="EC" id="1.1.1.58" evidence="6"/>
<dbReference type="Gene3D" id="1.10.1040.10">
    <property type="entry name" value="N-(1-d-carboxylethyl)-l-norvaline Dehydrogenase, domain 2"/>
    <property type="match status" value="1"/>
</dbReference>
<dbReference type="PANTHER" id="PTHR30524:SF0">
    <property type="entry name" value="ALTRONATE OXIDOREDUCTASE-RELATED"/>
    <property type="match status" value="1"/>
</dbReference>
<evidence type="ECO:0000256" key="3">
    <source>
        <dbReference type="ARBA" id="ARBA00048615"/>
    </source>
</evidence>
<protein>
    <submittedName>
        <fullName evidence="6">Tagaturonate reductase</fullName>
        <ecNumber evidence="6">1.1.1.58</ecNumber>
    </submittedName>
</protein>
<organism evidence="6 7">
    <name type="scientific">Candidatus Scatoplasma merdavium</name>
    <dbReference type="NCBI Taxonomy" id="2840932"/>
    <lineage>
        <taxon>Bacteria</taxon>
        <taxon>Bacillati</taxon>
        <taxon>Bacillota</taxon>
        <taxon>Bacilli</taxon>
        <taxon>Bacillales</taxon>
        <taxon>Candidatus Scatoplasma</taxon>
    </lineage>
</organism>
<dbReference type="GO" id="GO:0008926">
    <property type="term" value="F:mannitol-1-phosphate 5-dehydrogenase activity"/>
    <property type="evidence" value="ECO:0007669"/>
    <property type="project" value="UniProtKB-EC"/>
</dbReference>
<evidence type="ECO:0000259" key="4">
    <source>
        <dbReference type="Pfam" id="PF01232"/>
    </source>
</evidence>
<dbReference type="GO" id="GO:0009026">
    <property type="term" value="F:tagaturonate reductase activity"/>
    <property type="evidence" value="ECO:0007669"/>
    <property type="project" value="UniProtKB-EC"/>
</dbReference>
<proteinExistence type="predicted"/>
<dbReference type="PANTHER" id="PTHR30524">
    <property type="entry name" value="MANNITOL-1-PHOSPHATE 5-DEHYDROGENASE"/>
    <property type="match status" value="1"/>
</dbReference>
<dbReference type="InterPro" id="IPR008927">
    <property type="entry name" value="6-PGluconate_DH-like_C_sf"/>
</dbReference>
<sequence>MSDLPVLTSALHAKKKAPIRILQFGEGNFLRAFIDWMVQKLNDETDYCGHVAVVQPLPMGRVKNLEEQDGLYTVILQGLNEKKEAVKTHEIISVLDDFIDPYTEYQKFLAYGESKDLEVIVSNTTEAGIAFEEEDVGINMEEKTPISYPGKLLALLKRRYLKLGKDAEIAIMPCELIDDNGDKLKEVLLKLAAARKEEDGFIQYLTTSCHYTSSLVDRIVPGFPRDEFKELCEEYGYVDNNMVKGEYFNLLVYRHEEFCERVFPLHKIGGDVHCIYVDDVHPYKQRKVRCLNGSHSSLVPVAYLAGHNEVRESLLDKNVSTFLNEELFNEIVPTVKVKDVEKFASDVLDRFMNPYVHHQLMSIALNSIPKFKERDLPTILDNYKVNNKYPRHLMFAFASLIKFYEGYRYVNGQKEEIKLVDDKKNLDTMASLWAEFRKDNDLDKLVNSVLSNAEFWGQDLTLKAGFADEIKYYLRAIVAKDTSYPEVLDAFVKEELCLK</sequence>
<evidence type="ECO:0000256" key="2">
    <source>
        <dbReference type="ARBA" id="ARBA00023027"/>
    </source>
</evidence>
<dbReference type="InterPro" id="IPR013131">
    <property type="entry name" value="Mannitol_DH_N"/>
</dbReference>
<name>A0A9D9DA32_9BACL</name>
<dbReference type="InterPro" id="IPR036291">
    <property type="entry name" value="NAD(P)-bd_dom_sf"/>
</dbReference>
<dbReference type="NCBIfam" id="NF002969">
    <property type="entry name" value="PRK03643.1"/>
    <property type="match status" value="1"/>
</dbReference>
<evidence type="ECO:0000313" key="6">
    <source>
        <dbReference type="EMBL" id="MBO8414642.1"/>
    </source>
</evidence>
<keyword evidence="2" id="KW-0520">NAD</keyword>
<dbReference type="Pfam" id="PF08125">
    <property type="entry name" value="Mannitol_dh_C"/>
    <property type="match status" value="1"/>
</dbReference>
<evidence type="ECO:0000313" key="7">
    <source>
        <dbReference type="Proteomes" id="UP000823629"/>
    </source>
</evidence>
<dbReference type="GO" id="GO:0019592">
    <property type="term" value="P:mannitol catabolic process"/>
    <property type="evidence" value="ECO:0007669"/>
    <property type="project" value="TreeGrafter"/>
</dbReference>
<evidence type="ECO:0000256" key="1">
    <source>
        <dbReference type="ARBA" id="ARBA00023002"/>
    </source>
</evidence>
<dbReference type="Proteomes" id="UP000823629">
    <property type="component" value="Unassembled WGS sequence"/>
</dbReference>